<protein>
    <submittedName>
        <fullName evidence="2">Uncharacterized protein</fullName>
    </submittedName>
</protein>
<sequence length="73" mass="7814">MSQAADDAPRAVPPFPPVSGDLVLTAASLDVPASYVALAQTVYATPAPTWMPALPLWRCRIQRLPASLLRTEL</sequence>
<evidence type="ECO:0000313" key="3">
    <source>
        <dbReference type="EMBL" id="KAE9347923.1"/>
    </source>
</evidence>
<keyword evidence="5" id="KW-1185">Reference proteome</keyword>
<dbReference type="EMBL" id="QXFU01000289">
    <property type="protein sequence ID" value="KAE9037712.1"/>
    <property type="molecule type" value="Genomic_DNA"/>
</dbReference>
<dbReference type="Proteomes" id="UP000429607">
    <property type="component" value="Unassembled WGS sequence"/>
</dbReference>
<evidence type="ECO:0000313" key="6">
    <source>
        <dbReference type="Proteomes" id="UP000435112"/>
    </source>
</evidence>
<dbReference type="Proteomes" id="UP000434957">
    <property type="component" value="Unassembled WGS sequence"/>
</dbReference>
<dbReference type="Proteomes" id="UP000435112">
    <property type="component" value="Unassembled WGS sequence"/>
</dbReference>
<dbReference type="EMBL" id="QXFT01000301">
    <property type="protein sequence ID" value="KAE9347923.1"/>
    <property type="molecule type" value="Genomic_DNA"/>
</dbReference>
<evidence type="ECO:0000313" key="5">
    <source>
        <dbReference type="Proteomes" id="UP000434957"/>
    </source>
</evidence>
<dbReference type="EMBL" id="QXFV01011990">
    <property type="protein sequence ID" value="KAE8952112.1"/>
    <property type="molecule type" value="Genomic_DNA"/>
</dbReference>
<gene>
    <name evidence="1" type="ORF">PR001_g33438</name>
    <name evidence="2" type="ORF">PR002_g6408</name>
    <name evidence="3" type="ORF">PR003_g6667</name>
</gene>
<reference evidence="4 6" key="1">
    <citation type="submission" date="2018-09" db="EMBL/GenBank/DDBJ databases">
        <title>Genomic investigation of the strawberry pathogen Phytophthora fragariae indicates pathogenicity is determined by transcriptional variation in three key races.</title>
        <authorList>
            <person name="Adams T.M."/>
            <person name="Armitage A.D."/>
            <person name="Sobczyk M.K."/>
            <person name="Bates H.J."/>
            <person name="Dunwell J.M."/>
            <person name="Nellist C.F."/>
            <person name="Harrison R.J."/>
        </authorList>
    </citation>
    <scope>NUCLEOTIDE SEQUENCE [LARGE SCALE GENOMIC DNA]</scope>
    <source>
        <strain evidence="1 4">SCRP249</strain>
        <strain evidence="2 6">SCRP324</strain>
        <strain evidence="3 5">SCRP333</strain>
    </source>
</reference>
<organism evidence="2 6">
    <name type="scientific">Phytophthora rubi</name>
    <dbReference type="NCBI Taxonomy" id="129364"/>
    <lineage>
        <taxon>Eukaryota</taxon>
        <taxon>Sar</taxon>
        <taxon>Stramenopiles</taxon>
        <taxon>Oomycota</taxon>
        <taxon>Peronosporomycetes</taxon>
        <taxon>Peronosporales</taxon>
        <taxon>Peronosporaceae</taxon>
        <taxon>Phytophthora</taxon>
    </lineage>
</organism>
<comment type="caution">
    <text evidence="2">The sequence shown here is derived from an EMBL/GenBank/DDBJ whole genome shotgun (WGS) entry which is preliminary data.</text>
</comment>
<evidence type="ECO:0000313" key="2">
    <source>
        <dbReference type="EMBL" id="KAE9037712.1"/>
    </source>
</evidence>
<evidence type="ECO:0000313" key="4">
    <source>
        <dbReference type="Proteomes" id="UP000429607"/>
    </source>
</evidence>
<accession>A0A6A3N0T8</accession>
<proteinExistence type="predicted"/>
<evidence type="ECO:0000313" key="1">
    <source>
        <dbReference type="EMBL" id="KAE8952112.1"/>
    </source>
</evidence>
<dbReference type="AlphaFoldDB" id="A0A6A3N0T8"/>
<name>A0A6A3N0T8_9STRA</name>